<dbReference type="InterPro" id="IPR039261">
    <property type="entry name" value="FNR_nucleotide-bd"/>
</dbReference>
<dbReference type="PANTHER" id="PTHR19370:SF101">
    <property type="entry name" value="NADH-CYTOCHROME B5 REDUCTASE"/>
    <property type="match status" value="1"/>
</dbReference>
<dbReference type="FunFam" id="3.40.50.80:FF:000009">
    <property type="entry name" value="NADH-cytochrome b5 reductase"/>
    <property type="match status" value="1"/>
</dbReference>
<evidence type="ECO:0000256" key="9">
    <source>
        <dbReference type="PIRSR" id="PIRSR601834-1"/>
    </source>
</evidence>
<evidence type="ECO:0000256" key="2">
    <source>
        <dbReference type="ARBA" id="ARBA00004370"/>
    </source>
</evidence>
<dbReference type="PRINTS" id="PR00406">
    <property type="entry name" value="CYTB5RDTASE"/>
</dbReference>
<dbReference type="InterPro" id="IPR001433">
    <property type="entry name" value="OxRdtase_FAD/NAD-bd"/>
</dbReference>
<evidence type="ECO:0000259" key="11">
    <source>
        <dbReference type="Pfam" id="PF00970"/>
    </source>
</evidence>
<dbReference type="InterPro" id="IPR008333">
    <property type="entry name" value="Cbr1-like_FAD-bd_dom"/>
</dbReference>
<evidence type="ECO:0000313" key="13">
    <source>
        <dbReference type="Proteomes" id="UP000002489"/>
    </source>
</evidence>
<reference evidence="12" key="2">
    <citation type="submission" date="2025-08" db="UniProtKB">
        <authorList>
            <consortium name="EnsemblFungi"/>
        </authorList>
    </citation>
    <scope>IDENTIFICATION</scope>
    <source>
        <strain evidence="12">4287 / CBS 123668 / FGSC 9935 / NRRL 34936</strain>
    </source>
</reference>
<comment type="subcellular location">
    <subcellularLocation>
        <location evidence="2">Membrane</location>
    </subcellularLocation>
</comment>
<evidence type="ECO:0000256" key="3">
    <source>
        <dbReference type="ARBA" id="ARBA00006105"/>
    </source>
</evidence>
<dbReference type="AlphaFoldDB" id="A0A0D2XP33"/>
<feature type="binding site" evidence="9">
    <location>
        <position position="88"/>
    </location>
    <ligand>
        <name>FAD</name>
        <dbReference type="ChEBI" id="CHEBI:57692"/>
    </ligand>
</feature>
<dbReference type="SUPFAM" id="SSF63380">
    <property type="entry name" value="Riboflavin synthase domain-like"/>
    <property type="match status" value="1"/>
</dbReference>
<feature type="binding site" evidence="9">
    <location>
        <position position="98"/>
    </location>
    <ligand>
        <name>FAD</name>
        <dbReference type="ChEBI" id="CHEBI:57692"/>
    </ligand>
</feature>
<feature type="domain" description="Flavoprotein pyridine nucleotide cytochrome reductase-like FAD-binding" evidence="11">
    <location>
        <begin position="89"/>
        <end position="119"/>
    </location>
</feature>
<evidence type="ECO:0000256" key="5">
    <source>
        <dbReference type="ARBA" id="ARBA00022827"/>
    </source>
</evidence>
<dbReference type="Pfam" id="PF00175">
    <property type="entry name" value="NAD_binding_1"/>
    <property type="match status" value="1"/>
</dbReference>
<evidence type="ECO:0000256" key="1">
    <source>
        <dbReference type="ARBA" id="ARBA00001974"/>
    </source>
</evidence>
<feature type="domain" description="Oxidoreductase FAD/NAD(P)-binding" evidence="10">
    <location>
        <begin position="139"/>
        <end position="242"/>
    </location>
</feature>
<dbReference type="PANTHER" id="PTHR19370">
    <property type="entry name" value="NADH-CYTOCHROME B5 REDUCTASE"/>
    <property type="match status" value="1"/>
</dbReference>
<comment type="similarity">
    <text evidence="3">Belongs to the flavoprotein pyridine nucleotide cytochrome reductase family.</text>
</comment>
<dbReference type="InterPro" id="IPR017938">
    <property type="entry name" value="Riboflavin_synthase-like_b-brl"/>
</dbReference>
<evidence type="ECO:0000256" key="6">
    <source>
        <dbReference type="ARBA" id="ARBA00023002"/>
    </source>
</evidence>
<dbReference type="Pfam" id="PF00970">
    <property type="entry name" value="FAD_binding_6"/>
    <property type="match status" value="1"/>
</dbReference>
<dbReference type="Gene3D" id="2.40.30.10">
    <property type="entry name" value="Translation factors"/>
    <property type="match status" value="1"/>
</dbReference>
<protein>
    <recommendedName>
        <fullName evidence="14">NADH-cytochrome b5 reductase</fullName>
    </recommendedName>
</protein>
<keyword evidence="5 9" id="KW-0274">FAD</keyword>
<feature type="binding site" evidence="9">
    <location>
        <position position="147"/>
    </location>
    <ligand>
        <name>FAD</name>
        <dbReference type="ChEBI" id="CHEBI:57692"/>
    </ligand>
</feature>
<organism evidence="12 13">
    <name type="scientific">Fusarium oxysporum (strain Fo5176)</name>
    <name type="common">Fusarium vascular wilt</name>
    <dbReference type="NCBI Taxonomy" id="660025"/>
    <lineage>
        <taxon>Eukaryota</taxon>
        <taxon>Fungi</taxon>
        <taxon>Dikarya</taxon>
        <taxon>Ascomycota</taxon>
        <taxon>Pezizomycotina</taxon>
        <taxon>Sordariomycetes</taxon>
        <taxon>Hypocreomycetidae</taxon>
        <taxon>Hypocreales</taxon>
        <taxon>Nectriaceae</taxon>
        <taxon>Fusarium</taxon>
        <taxon>Fusarium oxysporum species complex</taxon>
    </lineage>
</organism>
<feature type="binding site" evidence="9">
    <location>
        <position position="104"/>
    </location>
    <ligand>
        <name>FAD</name>
        <dbReference type="ChEBI" id="CHEBI:57692"/>
    </ligand>
</feature>
<dbReference type="CDD" id="cd06183">
    <property type="entry name" value="cyt_b5_reduct_like"/>
    <property type="match status" value="1"/>
</dbReference>
<keyword evidence="7" id="KW-0520">NAD</keyword>
<keyword evidence="6" id="KW-0560">Oxidoreductase</keyword>
<dbReference type="GO" id="GO:0016020">
    <property type="term" value="C:membrane"/>
    <property type="evidence" value="ECO:0007669"/>
    <property type="project" value="UniProtKB-SubCell"/>
</dbReference>
<accession>A0A0D2XP33</accession>
<evidence type="ECO:0000259" key="10">
    <source>
        <dbReference type="Pfam" id="PF00175"/>
    </source>
</evidence>
<feature type="binding site" evidence="9">
    <location>
        <position position="106"/>
    </location>
    <ligand>
        <name>FAD</name>
        <dbReference type="ChEBI" id="CHEBI:57692"/>
    </ligand>
</feature>
<dbReference type="EnsemblFungi" id="FOXG_05719T0">
    <property type="protein sequence ID" value="FOXG_05719P0"/>
    <property type="gene ID" value="FOXG_05719"/>
</dbReference>
<keyword evidence="8" id="KW-0472">Membrane</keyword>
<dbReference type="STRING" id="426428.A0A0D2XP33"/>
<dbReference type="Gene3D" id="3.40.50.80">
    <property type="entry name" value="Nucleotide-binding domain of ferredoxin-NADP reductase (FNR) module"/>
    <property type="match status" value="1"/>
</dbReference>
<proteinExistence type="inferred from homology"/>
<evidence type="ECO:0000313" key="12">
    <source>
        <dbReference type="EnsemblFungi" id="FOXG_05719P0"/>
    </source>
</evidence>
<name>A0A0D2XP33_FUSOF</name>
<evidence type="ECO:0000256" key="7">
    <source>
        <dbReference type="ARBA" id="ARBA00023027"/>
    </source>
</evidence>
<evidence type="ECO:0008006" key="14">
    <source>
        <dbReference type="Google" id="ProtNLM"/>
    </source>
</evidence>
<sequence length="265" mass="29105">MALRLPLRTRPAPLIAGLTVGAIGIAVCSKMMFGTASAESREAQKIFKGGFASVKLPLHSSEDETHDTKRLRFKLPQETAISGLPLTYEPGYVELMVKKYPNGKGSGYLHSLKPGDQLFILTTLPGYKWKPNNFSHITLIAGGCGITPIYQLAQGILRNPEDKTRMTLVFGANTDEDVLLKKELDGFAKEFPERFSVKYTVSRPKEGSAMREGRVDRELLEEVVPKGTEKVFVCGPPAMEEALVGKWGNGVLGELGIEKGKIHKF</sequence>
<dbReference type="Proteomes" id="UP000002489">
    <property type="component" value="Unassembled WGS sequence"/>
</dbReference>
<dbReference type="InterPro" id="IPR001834">
    <property type="entry name" value="CBR-like"/>
</dbReference>
<dbReference type="GO" id="GO:0004128">
    <property type="term" value="F:cytochrome-b5 reductase activity, acting on NAD(P)H"/>
    <property type="evidence" value="ECO:0007669"/>
    <property type="project" value="TreeGrafter"/>
</dbReference>
<keyword evidence="4 9" id="KW-0285">Flavoprotein</keyword>
<dbReference type="GO" id="GO:0006696">
    <property type="term" value="P:ergosterol biosynthetic process"/>
    <property type="evidence" value="ECO:0007669"/>
    <property type="project" value="TreeGrafter"/>
</dbReference>
<comment type="cofactor">
    <cofactor evidence="1 9">
        <name>FAD</name>
        <dbReference type="ChEBI" id="CHEBI:57692"/>
    </cofactor>
</comment>
<dbReference type="SUPFAM" id="SSF52343">
    <property type="entry name" value="Ferredoxin reductase-like, C-terminal NADP-linked domain"/>
    <property type="match status" value="1"/>
</dbReference>
<reference evidence="13" key="1">
    <citation type="journal article" date="2012" name="Mol. Plant Microbe Interact.">
        <title>A highly conserved effector in Fusarium oxysporum is required for full virulence on Arabidopsis.</title>
        <authorList>
            <person name="Thatcher L.F."/>
            <person name="Gardiner D.M."/>
            <person name="Kazan K."/>
            <person name="Manners J."/>
        </authorList>
    </citation>
    <scope>NUCLEOTIDE SEQUENCE [LARGE SCALE GENOMIC DNA]</scope>
    <source>
        <strain evidence="13">Fo5176</strain>
    </source>
</reference>
<evidence type="ECO:0000256" key="8">
    <source>
        <dbReference type="ARBA" id="ARBA00023136"/>
    </source>
</evidence>
<evidence type="ECO:0000256" key="4">
    <source>
        <dbReference type="ARBA" id="ARBA00022630"/>
    </source>
</evidence>